<dbReference type="InterPro" id="IPR050072">
    <property type="entry name" value="Peptidase_M20A"/>
</dbReference>
<proteinExistence type="predicted"/>
<dbReference type="EMBL" id="NIBG01000013">
    <property type="protein sequence ID" value="PAB58668.1"/>
    <property type="molecule type" value="Genomic_DNA"/>
</dbReference>
<protein>
    <submittedName>
        <fullName evidence="1">Peptidase M20</fullName>
    </submittedName>
</protein>
<dbReference type="GO" id="GO:0016787">
    <property type="term" value="F:hydrolase activity"/>
    <property type="evidence" value="ECO:0007669"/>
    <property type="project" value="InterPro"/>
</dbReference>
<accession>A0A267MIA9</accession>
<organism evidence="1 2">
    <name type="scientific">Anaeromicrobium sediminis</name>
    <dbReference type="NCBI Taxonomy" id="1478221"/>
    <lineage>
        <taxon>Bacteria</taxon>
        <taxon>Bacillati</taxon>
        <taxon>Bacillota</taxon>
        <taxon>Clostridia</taxon>
        <taxon>Peptostreptococcales</taxon>
        <taxon>Thermotaleaceae</taxon>
        <taxon>Anaeromicrobium</taxon>
    </lineage>
</organism>
<evidence type="ECO:0000313" key="2">
    <source>
        <dbReference type="Proteomes" id="UP000216024"/>
    </source>
</evidence>
<dbReference type="Pfam" id="PF01546">
    <property type="entry name" value="Peptidase_M20"/>
    <property type="match status" value="1"/>
</dbReference>
<dbReference type="OrthoDB" id="9815360at2"/>
<dbReference type="PIRSF" id="PIRSF010386">
    <property type="entry name" value="RocB"/>
    <property type="match status" value="1"/>
</dbReference>
<keyword evidence="2" id="KW-1185">Reference proteome</keyword>
<dbReference type="Gene3D" id="3.40.630.10">
    <property type="entry name" value="Zn peptidases"/>
    <property type="match status" value="1"/>
</dbReference>
<reference evidence="1 2" key="1">
    <citation type="submission" date="2017-06" db="EMBL/GenBank/DDBJ databases">
        <title>Draft genome sequence of anaerobic fermentative bacterium Anaeromicrobium sediminis DY2726D isolated from West Pacific Ocean sediments.</title>
        <authorList>
            <person name="Zeng X."/>
        </authorList>
    </citation>
    <scope>NUCLEOTIDE SEQUENCE [LARGE SCALE GENOMIC DNA]</scope>
    <source>
        <strain evidence="1 2">DY2726D</strain>
    </source>
</reference>
<gene>
    <name evidence="1" type="ORF">CCE28_14415</name>
</gene>
<dbReference type="RefSeq" id="WP_095134433.1">
    <property type="nucleotide sequence ID" value="NZ_NIBG01000013.1"/>
</dbReference>
<evidence type="ECO:0000313" key="1">
    <source>
        <dbReference type="EMBL" id="PAB58668.1"/>
    </source>
</evidence>
<dbReference type="AlphaFoldDB" id="A0A267MIA9"/>
<dbReference type="SUPFAM" id="SSF53187">
    <property type="entry name" value="Zn-dependent exopeptidases"/>
    <property type="match status" value="1"/>
</dbReference>
<dbReference type="PANTHER" id="PTHR43808">
    <property type="entry name" value="ACETYLORNITHINE DEACETYLASE"/>
    <property type="match status" value="1"/>
</dbReference>
<dbReference type="InterPro" id="IPR002933">
    <property type="entry name" value="Peptidase_M20"/>
</dbReference>
<dbReference type="InterPro" id="IPR012166">
    <property type="entry name" value="Uncharacterised_RocB"/>
</dbReference>
<dbReference type="Proteomes" id="UP000216024">
    <property type="component" value="Unassembled WGS sequence"/>
</dbReference>
<comment type="caution">
    <text evidence="1">The sequence shown here is derived from an EMBL/GenBank/DDBJ whole genome shotgun (WGS) entry which is preliminary data.</text>
</comment>
<sequence length="552" mass="63640">MYMNCFEEVKNITKDLVSTPSIVRSLGGETNCARKIYEYYTELDYFKKYPDRVKMLKTVDDFVDRHSTYAYVKGTKGNSNRTIILLGHIDTVGVDDFGHIKEYAFSPDKLPELLMNMDISEEVREDILSGEYMFGRGALDMKSGVAGHMHLIKYFSEHPEELNGNIIAYAECDEEDGSHGVLTGLKEFKMLKEKEGFEYIACINADYSTGYNIGDVNRYVYFGSIGKLLPSFYVVGKEAHVGQAYSALDPNLIVAELTRLIELNTDLCDEAQGEITIPPMSLKQSDFKEGYTVQTALAAYAYYNFFTHSMSPADVIKVCREKAVEAFDNVIKYTNESYKKYCHMSNIEYRELPWKTRVKTWEEFYDELEKDHGEKFRKHIFDFAKELNEKEPTLDLRIFSVKVIEEAWKWSSDKSPSIIVFFGSVFSARIEMTGKTEKERELLDSVNNSIKKVQEHCENPIKVRMFYPYISDSSFMALSDDVETIETLGKNMPSWKTKYFYDVNEVLEINVPVVNIGTFGKDGHMITERVHMKYTFENVPNMTYSTICELLK</sequence>
<name>A0A267MIA9_9FIRM</name>
<dbReference type="PANTHER" id="PTHR43808:SF27">
    <property type="entry name" value="PROTEIN ROCB"/>
    <property type="match status" value="1"/>
</dbReference>